<accession>A0A9D4PBZ2</accession>
<dbReference type="PANTHER" id="PTHR14628:SF1">
    <property type="entry name" value="BEN DOMAIN-CONTAINING PROTEIN 5"/>
    <property type="match status" value="1"/>
</dbReference>
<sequence>MFAYVKYEDKYKVILLISLVKTFSPKSEDDFDKTKKVQAFWRSEDGKIQGYYPAFVYALAGDLNTMRLKIKTMREPFPRLIDADELEEVPLRRREIKIGQNSYMPLEKWQHIMKNTTDGRFCLELARHFWPTAEAAKRCLTGQACRSYSTGQVKLQATPEKVDMMRA</sequence>
<organism evidence="1 2">
    <name type="scientific">Rhipicephalus sanguineus</name>
    <name type="common">Brown dog tick</name>
    <name type="synonym">Ixodes sanguineus</name>
    <dbReference type="NCBI Taxonomy" id="34632"/>
    <lineage>
        <taxon>Eukaryota</taxon>
        <taxon>Metazoa</taxon>
        <taxon>Ecdysozoa</taxon>
        <taxon>Arthropoda</taxon>
        <taxon>Chelicerata</taxon>
        <taxon>Arachnida</taxon>
        <taxon>Acari</taxon>
        <taxon>Parasitiformes</taxon>
        <taxon>Ixodida</taxon>
        <taxon>Ixodoidea</taxon>
        <taxon>Ixodidae</taxon>
        <taxon>Rhipicephalinae</taxon>
        <taxon>Rhipicephalus</taxon>
        <taxon>Rhipicephalus</taxon>
    </lineage>
</organism>
<dbReference type="GO" id="GO:0003677">
    <property type="term" value="F:DNA binding"/>
    <property type="evidence" value="ECO:0007669"/>
    <property type="project" value="InterPro"/>
</dbReference>
<evidence type="ECO:0000313" key="2">
    <source>
        <dbReference type="Proteomes" id="UP000821837"/>
    </source>
</evidence>
<keyword evidence="2" id="KW-1185">Reference proteome</keyword>
<reference evidence="1" key="2">
    <citation type="submission" date="2021-09" db="EMBL/GenBank/DDBJ databases">
        <authorList>
            <person name="Jia N."/>
            <person name="Wang J."/>
            <person name="Shi W."/>
            <person name="Du L."/>
            <person name="Sun Y."/>
            <person name="Zhan W."/>
            <person name="Jiang J."/>
            <person name="Wang Q."/>
            <person name="Zhang B."/>
            <person name="Ji P."/>
            <person name="Sakyi L.B."/>
            <person name="Cui X."/>
            <person name="Yuan T."/>
            <person name="Jiang B."/>
            <person name="Yang W."/>
            <person name="Lam T.T.-Y."/>
            <person name="Chang Q."/>
            <person name="Ding S."/>
            <person name="Wang X."/>
            <person name="Zhu J."/>
            <person name="Ruan X."/>
            <person name="Zhao L."/>
            <person name="Wei J."/>
            <person name="Que T."/>
            <person name="Du C."/>
            <person name="Cheng J."/>
            <person name="Dai P."/>
            <person name="Han X."/>
            <person name="Huang E."/>
            <person name="Gao Y."/>
            <person name="Liu J."/>
            <person name="Shao H."/>
            <person name="Ye R."/>
            <person name="Li L."/>
            <person name="Wei W."/>
            <person name="Wang X."/>
            <person name="Wang C."/>
            <person name="Huo Q."/>
            <person name="Li W."/>
            <person name="Guo W."/>
            <person name="Chen H."/>
            <person name="Chen S."/>
            <person name="Zhou L."/>
            <person name="Zhou L."/>
            <person name="Ni X."/>
            <person name="Tian J."/>
            <person name="Zhou Y."/>
            <person name="Sheng Y."/>
            <person name="Liu T."/>
            <person name="Pan Y."/>
            <person name="Xia L."/>
            <person name="Li J."/>
            <person name="Zhao F."/>
            <person name="Cao W."/>
        </authorList>
    </citation>
    <scope>NUCLEOTIDE SEQUENCE</scope>
    <source>
        <strain evidence="1">Rsan-2018</strain>
        <tissue evidence="1">Larvae</tissue>
    </source>
</reference>
<dbReference type="EMBL" id="JABSTV010001255">
    <property type="protein sequence ID" value="KAH7935949.1"/>
    <property type="molecule type" value="Genomic_DNA"/>
</dbReference>
<protein>
    <submittedName>
        <fullName evidence="1">Uncharacterized protein</fullName>
    </submittedName>
</protein>
<dbReference type="VEuPathDB" id="VectorBase:RSAN_053140"/>
<dbReference type="InterPro" id="IPR040391">
    <property type="entry name" value="BEND5"/>
</dbReference>
<name>A0A9D4PBZ2_RHISA</name>
<comment type="caution">
    <text evidence="1">The sequence shown here is derived from an EMBL/GenBank/DDBJ whole genome shotgun (WGS) entry which is preliminary data.</text>
</comment>
<dbReference type="PANTHER" id="PTHR14628">
    <property type="entry name" value="BEN DOMAIN-CONTAINING PROTEIN 5"/>
    <property type="match status" value="1"/>
</dbReference>
<dbReference type="Proteomes" id="UP000821837">
    <property type="component" value="Unassembled WGS sequence"/>
</dbReference>
<dbReference type="AlphaFoldDB" id="A0A9D4PBZ2"/>
<evidence type="ECO:0000313" key="1">
    <source>
        <dbReference type="EMBL" id="KAH7935949.1"/>
    </source>
</evidence>
<proteinExistence type="predicted"/>
<gene>
    <name evidence="1" type="ORF">HPB52_015410</name>
</gene>
<dbReference type="GO" id="GO:0045892">
    <property type="term" value="P:negative regulation of DNA-templated transcription"/>
    <property type="evidence" value="ECO:0007669"/>
    <property type="project" value="InterPro"/>
</dbReference>
<reference evidence="1" key="1">
    <citation type="journal article" date="2020" name="Cell">
        <title>Large-Scale Comparative Analyses of Tick Genomes Elucidate Their Genetic Diversity and Vector Capacities.</title>
        <authorList>
            <consortium name="Tick Genome and Microbiome Consortium (TIGMIC)"/>
            <person name="Jia N."/>
            <person name="Wang J."/>
            <person name="Shi W."/>
            <person name="Du L."/>
            <person name="Sun Y."/>
            <person name="Zhan W."/>
            <person name="Jiang J.F."/>
            <person name="Wang Q."/>
            <person name="Zhang B."/>
            <person name="Ji P."/>
            <person name="Bell-Sakyi L."/>
            <person name="Cui X.M."/>
            <person name="Yuan T.T."/>
            <person name="Jiang B.G."/>
            <person name="Yang W.F."/>
            <person name="Lam T.T."/>
            <person name="Chang Q.C."/>
            <person name="Ding S.J."/>
            <person name="Wang X.J."/>
            <person name="Zhu J.G."/>
            <person name="Ruan X.D."/>
            <person name="Zhao L."/>
            <person name="Wei J.T."/>
            <person name="Ye R.Z."/>
            <person name="Que T.C."/>
            <person name="Du C.H."/>
            <person name="Zhou Y.H."/>
            <person name="Cheng J.X."/>
            <person name="Dai P.F."/>
            <person name="Guo W.B."/>
            <person name="Han X.H."/>
            <person name="Huang E.J."/>
            <person name="Li L.F."/>
            <person name="Wei W."/>
            <person name="Gao Y.C."/>
            <person name="Liu J.Z."/>
            <person name="Shao H.Z."/>
            <person name="Wang X."/>
            <person name="Wang C.C."/>
            <person name="Yang T.C."/>
            <person name="Huo Q.B."/>
            <person name="Li W."/>
            <person name="Chen H.Y."/>
            <person name="Chen S.E."/>
            <person name="Zhou L.G."/>
            <person name="Ni X.B."/>
            <person name="Tian J.H."/>
            <person name="Sheng Y."/>
            <person name="Liu T."/>
            <person name="Pan Y.S."/>
            <person name="Xia L.Y."/>
            <person name="Li J."/>
            <person name="Zhao F."/>
            <person name="Cao W.C."/>
        </authorList>
    </citation>
    <scope>NUCLEOTIDE SEQUENCE</scope>
    <source>
        <strain evidence="1">Rsan-2018</strain>
    </source>
</reference>